<sequence length="176" mass="18000">MSDNQSSTLKSYVDSAVGAGQSVLGSITGSTGQQAQGESKKDQAAAEKEASNTVGKVGPFAASGSGGFSTDDPRRQEGSYNQTMGSAKEAVGGLLGAEGLKREGQQQNAQGKGLEAEGQLADYGSGMKNRVEGTLGGMVAGVTGDREKQMEKQLQHDDGKTQLRSAQADIQKQAGA</sequence>
<comment type="caution">
    <text evidence="2">The sequence shown here is derived from an EMBL/GenBank/DDBJ whole genome shotgun (WGS) entry which is preliminary data.</text>
</comment>
<keyword evidence="3" id="KW-1185">Reference proteome</keyword>
<gene>
    <name evidence="2" type="ORF">N7G274_009118</name>
</gene>
<dbReference type="PANTHER" id="PTHR40460">
    <property type="entry name" value="CHROMOSOME 1, WHOLE GENOME SHOTGUN SEQUENCE"/>
    <property type="match status" value="1"/>
</dbReference>
<dbReference type="Proteomes" id="UP001590950">
    <property type="component" value="Unassembled WGS sequence"/>
</dbReference>
<dbReference type="PANTHER" id="PTHR40460:SF1">
    <property type="entry name" value="CSBD-LIKE DOMAIN-CONTAINING PROTEIN"/>
    <property type="match status" value="1"/>
</dbReference>
<feature type="region of interest" description="Disordered" evidence="1">
    <location>
        <begin position="146"/>
        <end position="176"/>
    </location>
</feature>
<feature type="compositionally biased region" description="Basic and acidic residues" evidence="1">
    <location>
        <begin position="146"/>
        <end position="161"/>
    </location>
</feature>
<dbReference type="EMBL" id="JBEFKJ010000034">
    <property type="protein sequence ID" value="KAL2038170.1"/>
    <property type="molecule type" value="Genomic_DNA"/>
</dbReference>
<feature type="compositionally biased region" description="Polar residues" evidence="1">
    <location>
        <begin position="23"/>
        <end position="37"/>
    </location>
</feature>
<name>A0ABR3ZY91_9LECA</name>
<evidence type="ECO:0000313" key="2">
    <source>
        <dbReference type="EMBL" id="KAL2038170.1"/>
    </source>
</evidence>
<feature type="region of interest" description="Disordered" evidence="1">
    <location>
        <begin position="22"/>
        <end position="117"/>
    </location>
</feature>
<reference evidence="2 3" key="1">
    <citation type="submission" date="2024-09" db="EMBL/GenBank/DDBJ databases">
        <title>Rethinking Asexuality: The Enigmatic Case of Functional Sexual Genes in Lepraria (Stereocaulaceae).</title>
        <authorList>
            <person name="Doellman M."/>
            <person name="Sun Y."/>
            <person name="Barcenas-Pena A."/>
            <person name="Lumbsch H.T."/>
            <person name="Grewe F."/>
        </authorList>
    </citation>
    <scope>NUCLEOTIDE SEQUENCE [LARGE SCALE GENOMIC DNA]</scope>
    <source>
        <strain evidence="2 3">Mercado 3170</strain>
    </source>
</reference>
<accession>A0ABR3ZY91</accession>
<protein>
    <recommendedName>
        <fullName evidence="4">CsbD-like domain-containing protein</fullName>
    </recommendedName>
</protein>
<feature type="compositionally biased region" description="Basic and acidic residues" evidence="1">
    <location>
        <begin position="38"/>
        <end position="50"/>
    </location>
</feature>
<evidence type="ECO:0008006" key="4">
    <source>
        <dbReference type="Google" id="ProtNLM"/>
    </source>
</evidence>
<proteinExistence type="predicted"/>
<evidence type="ECO:0000313" key="3">
    <source>
        <dbReference type="Proteomes" id="UP001590950"/>
    </source>
</evidence>
<organism evidence="2 3">
    <name type="scientific">Stereocaulon virgatum</name>
    <dbReference type="NCBI Taxonomy" id="373712"/>
    <lineage>
        <taxon>Eukaryota</taxon>
        <taxon>Fungi</taxon>
        <taxon>Dikarya</taxon>
        <taxon>Ascomycota</taxon>
        <taxon>Pezizomycotina</taxon>
        <taxon>Lecanoromycetes</taxon>
        <taxon>OSLEUM clade</taxon>
        <taxon>Lecanoromycetidae</taxon>
        <taxon>Lecanorales</taxon>
        <taxon>Lecanorineae</taxon>
        <taxon>Stereocaulaceae</taxon>
        <taxon>Stereocaulon</taxon>
    </lineage>
</organism>
<evidence type="ECO:0000256" key="1">
    <source>
        <dbReference type="SAM" id="MobiDB-lite"/>
    </source>
</evidence>